<dbReference type="InterPro" id="IPR002765">
    <property type="entry name" value="UPF0145_YbjQ-like"/>
</dbReference>
<dbReference type="PANTHER" id="PTHR34068:SF1">
    <property type="entry name" value="UPF0145 PROTEIN YBJQ"/>
    <property type="match status" value="1"/>
</dbReference>
<dbReference type="Pfam" id="PF01906">
    <property type="entry name" value="YbjQ_1"/>
    <property type="match status" value="1"/>
</dbReference>
<evidence type="ECO:0000313" key="4">
    <source>
        <dbReference type="Proteomes" id="UP000003959"/>
    </source>
</evidence>
<dbReference type="SUPFAM" id="SSF117782">
    <property type="entry name" value="YbjQ-like"/>
    <property type="match status" value="1"/>
</dbReference>
<dbReference type="HOGENOM" id="CLU_117144_3_2_3"/>
<dbReference type="HAMAP" id="MF_00338">
    <property type="entry name" value="UPF0145"/>
    <property type="match status" value="1"/>
</dbReference>
<keyword evidence="4" id="KW-1185">Reference proteome</keyword>
<reference evidence="4" key="1">
    <citation type="journal article" date="2011" name="Proc. Natl. Acad. Sci. U.S.A.">
        <title>Genomic insights into the physiology and ecology of the marine filamentous cyanobacterium Lyngbya majuscula.</title>
        <authorList>
            <person name="Jones A.C."/>
            <person name="Monroe E.A."/>
            <person name="Podell S."/>
            <person name="Hess W.R."/>
            <person name="Klages S."/>
            <person name="Esquenazi E."/>
            <person name="Niessen S."/>
            <person name="Hoover H."/>
            <person name="Rothmann M."/>
            <person name="Lasken R.S."/>
            <person name="Yates J.R.III."/>
            <person name="Reinhardt R."/>
            <person name="Kube M."/>
            <person name="Burkart M.D."/>
            <person name="Allen E.E."/>
            <person name="Dorrestein P.C."/>
            <person name="Gerwick W.H."/>
            <person name="Gerwick L."/>
        </authorList>
    </citation>
    <scope>NUCLEOTIDE SEQUENCE [LARGE SCALE GENOMIC DNA]</scope>
    <source>
        <strain evidence="4">3L</strain>
    </source>
</reference>
<comment type="similarity">
    <text evidence="1 2">Belongs to the UPF0145 family.</text>
</comment>
<evidence type="ECO:0000256" key="2">
    <source>
        <dbReference type="HAMAP-Rule" id="MF_00338"/>
    </source>
</evidence>
<dbReference type="Proteomes" id="UP000003959">
    <property type="component" value="Unassembled WGS sequence"/>
</dbReference>
<protein>
    <recommendedName>
        <fullName evidence="2">UPF0145 protein LYNGBM3L_39380</fullName>
    </recommendedName>
</protein>
<organism evidence="3 4">
    <name type="scientific">Moorena producens 3L</name>
    <dbReference type="NCBI Taxonomy" id="489825"/>
    <lineage>
        <taxon>Bacteria</taxon>
        <taxon>Bacillati</taxon>
        <taxon>Cyanobacteriota</taxon>
        <taxon>Cyanophyceae</taxon>
        <taxon>Coleofasciculales</taxon>
        <taxon>Coleofasciculaceae</taxon>
        <taxon>Moorena</taxon>
    </lineage>
</organism>
<dbReference type="EMBL" id="GL890939">
    <property type="protein sequence ID" value="EGJ31524.1"/>
    <property type="molecule type" value="Genomic_DNA"/>
</dbReference>
<gene>
    <name evidence="3" type="ORF">LYNGBM3L_39380</name>
</gene>
<evidence type="ECO:0000256" key="1">
    <source>
        <dbReference type="ARBA" id="ARBA00010751"/>
    </source>
</evidence>
<dbReference type="AlphaFoldDB" id="F4XVH6"/>
<dbReference type="InterPro" id="IPR035439">
    <property type="entry name" value="UPF0145_dom_sf"/>
</dbReference>
<evidence type="ECO:0000313" key="3">
    <source>
        <dbReference type="EMBL" id="EGJ31524.1"/>
    </source>
</evidence>
<proteinExistence type="inferred from homology"/>
<dbReference type="PANTHER" id="PTHR34068">
    <property type="entry name" value="UPF0145 PROTEIN YBJQ"/>
    <property type="match status" value="1"/>
</dbReference>
<accession>F4XVH6</accession>
<sequence length="120" mass="12895">MAFDPFFEAGLMIVTTTDVIQGAIVEEYLGIVTAEVVYGTNALRDFFAGIRDLIGGRTGSYEKVFERGHQEALQELKQRASQLGADAVIGIGMDTGTINVDEKGVLLLITATGTAIKLRN</sequence>
<name>F4XVH6_9CYAN</name>
<dbReference type="eggNOG" id="COG0393">
    <property type="taxonomic scope" value="Bacteria"/>
</dbReference>
<dbReference type="Gene3D" id="3.30.110.70">
    <property type="entry name" value="Hypothetical protein apc22750. Chain B"/>
    <property type="match status" value="1"/>
</dbReference>